<dbReference type="InterPro" id="IPR004452">
    <property type="entry name" value="LutB/LldF"/>
</dbReference>
<reference evidence="6 7" key="1">
    <citation type="journal article" date="2006" name="Int. J. Syst. Evol. Microbiol.">
        <title>Haloterrigena longa sp. nov. and Haloterrigena limicola sp. nov., extremely halophilic archaea isolated from a salt lake.</title>
        <authorList>
            <person name="Cui H.L."/>
            <person name="Tohty D."/>
            <person name="Zhou P.J."/>
            <person name="Liu S.J."/>
        </authorList>
    </citation>
    <scope>NUCLEOTIDE SEQUENCE [LARGE SCALE GENOMIC DNA]</scope>
    <source>
        <strain evidence="6 7">ABH32</strain>
    </source>
</reference>
<evidence type="ECO:0000256" key="1">
    <source>
        <dbReference type="ARBA" id="ARBA00022448"/>
    </source>
</evidence>
<dbReference type="RefSeq" id="WP_207269984.1">
    <property type="nucleotide sequence ID" value="NZ_CP071463.1"/>
</dbReference>
<dbReference type="PROSITE" id="PS00198">
    <property type="entry name" value="4FE4S_FER_1"/>
    <property type="match status" value="1"/>
</dbReference>
<dbReference type="GO" id="GO:0006089">
    <property type="term" value="P:lactate metabolic process"/>
    <property type="evidence" value="ECO:0007669"/>
    <property type="project" value="InterPro"/>
</dbReference>
<dbReference type="SUPFAM" id="SSF46548">
    <property type="entry name" value="alpha-helical ferredoxin"/>
    <property type="match status" value="1"/>
</dbReference>
<proteinExistence type="predicted"/>
<dbReference type="Pfam" id="PF02589">
    <property type="entry name" value="LUD_dom"/>
    <property type="match status" value="1"/>
</dbReference>
<keyword evidence="1" id="KW-0813">Transport</keyword>
<dbReference type="InterPro" id="IPR003741">
    <property type="entry name" value="LUD_dom"/>
</dbReference>
<dbReference type="InterPro" id="IPR009051">
    <property type="entry name" value="Helical_ferredxn"/>
</dbReference>
<sequence>MAQRTRSQQADRIRHLLETEGDAIHAQTSASNARRGDVYDVTDDLEALRTDARAIKEDAIDDLPELIETVREAVEANGGTVYVADDAADANAYVADVVEQNGSTDAADEPSVVKSKSMTTEEIDLNDALEADGIDVTETDLGEWVLQVADDTPSHIVGPAMHLSRAEIADLFNERFDPDEPFETAEELTRFARDHLGEIITDADVGITGANFVVADSGTITLVTNEGNARKCAVTPDTHVAIAGVEKLIPTLSDLEPFVDLIAKSATGQPISQYVTMLTPPTDSPTLEFDSPDEPITAGGGGGAAGPIGDPDREFHLVLLDNGRMDMREDDQLRETLYCIRCGACSNSCANFQSVGGHGFGGETYSGGIATGWEAGVHGQDSAAEFNDLCTGCTNCVDACPVKIDIPWINTVVRDRVNRSDEPEAYDFLVDGLTPDAESGGLDPGKRFFGNIGTVAKAASATAPVSNWLADAGPVRAALERTLGIDRRRDLPTFRRESLVDWFEKRGGFAASSRRAAQADSRDDGADVDREVVCYPDVYTNYVDTERGKAAVRALEALGVPVRVPDLPESGRAALSQGMIATADRQASRVYAALAEDLDAGRDVVVIEPSDLAAMHREYERLLPESSYERLREGSYEICEYVYGLLENGADPSALSTGDGAEPVAYHSHCQQRTLDLEAQTVAVLERCGYAPVTSDAECCGMAGSFGYKREYYELSMDVGERLAGQLEGADTVVASGTSCGDQLETLLERDVPHPIELLAPGRYRA</sequence>
<feature type="domain" description="4Fe-4S ferredoxin-type" evidence="5">
    <location>
        <begin position="382"/>
        <end position="409"/>
    </location>
</feature>
<protein>
    <submittedName>
        <fullName evidence="6">LUD domain-containing protein</fullName>
    </submittedName>
</protein>
<keyword evidence="7" id="KW-1185">Reference proteome</keyword>
<dbReference type="Gene3D" id="3.40.50.10420">
    <property type="entry name" value="NagB/RpiA/CoA transferase-like"/>
    <property type="match status" value="1"/>
</dbReference>
<evidence type="ECO:0000313" key="6">
    <source>
        <dbReference type="EMBL" id="QSW84766.1"/>
    </source>
</evidence>
<dbReference type="InterPro" id="IPR024185">
    <property type="entry name" value="FTHF_cligase-like_sf"/>
</dbReference>
<dbReference type="GO" id="GO:0051539">
    <property type="term" value="F:4 iron, 4 sulfur cluster binding"/>
    <property type="evidence" value="ECO:0007669"/>
    <property type="project" value="UniProtKB-KW"/>
</dbReference>
<dbReference type="PROSITE" id="PS51379">
    <property type="entry name" value="4FE4S_FER_2"/>
    <property type="match status" value="1"/>
</dbReference>
<evidence type="ECO:0000259" key="5">
    <source>
        <dbReference type="PROSITE" id="PS51379"/>
    </source>
</evidence>
<dbReference type="GO" id="GO:0016491">
    <property type="term" value="F:oxidoreductase activity"/>
    <property type="evidence" value="ECO:0007669"/>
    <property type="project" value="UniProtKB-ARBA"/>
</dbReference>
<dbReference type="EMBL" id="CP071463">
    <property type="protein sequence ID" value="QSW84766.1"/>
    <property type="molecule type" value="Genomic_DNA"/>
</dbReference>
<dbReference type="AlphaFoldDB" id="A0A8A2U837"/>
<keyword evidence="2" id="KW-0408">Iron</keyword>
<organism evidence="6 7">
    <name type="scientific">Natrinema longum</name>
    <dbReference type="NCBI Taxonomy" id="370324"/>
    <lineage>
        <taxon>Archaea</taxon>
        <taxon>Methanobacteriati</taxon>
        <taxon>Methanobacteriota</taxon>
        <taxon>Stenosarchaea group</taxon>
        <taxon>Halobacteria</taxon>
        <taxon>Halobacteriales</taxon>
        <taxon>Natrialbaceae</taxon>
        <taxon>Natrinema</taxon>
    </lineage>
</organism>
<dbReference type="Pfam" id="PF13183">
    <property type="entry name" value="Fer4_8"/>
    <property type="match status" value="1"/>
</dbReference>
<dbReference type="Gene3D" id="1.10.1060.10">
    <property type="entry name" value="Alpha-helical ferredoxin"/>
    <property type="match status" value="1"/>
</dbReference>
<dbReference type="PANTHER" id="PTHR47153:SF2">
    <property type="entry name" value="LACTATE UTILIZATION PROTEIN B"/>
    <property type="match status" value="1"/>
</dbReference>
<evidence type="ECO:0000313" key="7">
    <source>
        <dbReference type="Proteomes" id="UP000663191"/>
    </source>
</evidence>
<keyword evidence="4" id="KW-0249">Electron transport</keyword>
<dbReference type="OrthoDB" id="230142at2157"/>
<name>A0A8A2U837_9EURY</name>
<gene>
    <name evidence="6" type="ORF">J0X27_15130</name>
</gene>
<evidence type="ECO:0000256" key="4">
    <source>
        <dbReference type="ARBA" id="ARBA00022982"/>
    </source>
</evidence>
<dbReference type="InterPro" id="IPR017896">
    <property type="entry name" value="4Fe4S_Fe-S-bd"/>
</dbReference>
<dbReference type="InterPro" id="IPR037171">
    <property type="entry name" value="NagB/RpiA_transferase-like"/>
</dbReference>
<keyword evidence="2" id="KW-0479">Metal-binding</keyword>
<dbReference type="Proteomes" id="UP000663191">
    <property type="component" value="Chromosome"/>
</dbReference>
<keyword evidence="2" id="KW-0004">4Fe-4S</keyword>
<dbReference type="PANTHER" id="PTHR47153">
    <property type="entry name" value="LACTATE UTILIZATION PROTEIN B"/>
    <property type="match status" value="1"/>
</dbReference>
<evidence type="ECO:0000256" key="3">
    <source>
        <dbReference type="ARBA" id="ARBA00022737"/>
    </source>
</evidence>
<dbReference type="InterPro" id="IPR017900">
    <property type="entry name" value="4Fe4S_Fe_S_CS"/>
</dbReference>
<dbReference type="GeneID" id="63185104"/>
<dbReference type="Pfam" id="PF02754">
    <property type="entry name" value="CCG"/>
    <property type="match status" value="1"/>
</dbReference>
<accession>A0A8A2U837</accession>
<keyword evidence="2" id="KW-0411">Iron-sulfur</keyword>
<keyword evidence="3" id="KW-0677">Repeat</keyword>
<dbReference type="InterPro" id="IPR004017">
    <property type="entry name" value="Cys_rich_dom"/>
</dbReference>
<dbReference type="SUPFAM" id="SSF100950">
    <property type="entry name" value="NagB/RpiA/CoA transferase-like"/>
    <property type="match status" value="1"/>
</dbReference>
<dbReference type="KEGG" id="hlo:J0X27_15130"/>
<evidence type="ECO:0000256" key="2">
    <source>
        <dbReference type="ARBA" id="ARBA00022485"/>
    </source>
</evidence>